<feature type="compositionally biased region" description="Polar residues" evidence="1">
    <location>
        <begin position="318"/>
        <end position="332"/>
    </location>
</feature>
<organism evidence="4 5">
    <name type="scientific">Cylindrotheca closterium</name>
    <dbReference type="NCBI Taxonomy" id="2856"/>
    <lineage>
        <taxon>Eukaryota</taxon>
        <taxon>Sar</taxon>
        <taxon>Stramenopiles</taxon>
        <taxon>Ochrophyta</taxon>
        <taxon>Bacillariophyta</taxon>
        <taxon>Bacillariophyceae</taxon>
        <taxon>Bacillariophycidae</taxon>
        <taxon>Bacillariales</taxon>
        <taxon>Bacillariaceae</taxon>
        <taxon>Cylindrotheca</taxon>
    </lineage>
</organism>
<feature type="region of interest" description="Disordered" evidence="1">
    <location>
        <begin position="311"/>
        <end position="332"/>
    </location>
</feature>
<dbReference type="Gene3D" id="2.60.120.260">
    <property type="entry name" value="Galactose-binding domain-like"/>
    <property type="match status" value="1"/>
</dbReference>
<feature type="transmembrane region" description="Helical" evidence="2">
    <location>
        <begin position="599"/>
        <end position="618"/>
    </location>
</feature>
<keyword evidence="2" id="KW-0812">Transmembrane</keyword>
<evidence type="ECO:0000313" key="5">
    <source>
        <dbReference type="Proteomes" id="UP001295423"/>
    </source>
</evidence>
<sequence>MSTTDDSWAFQDTSTECAICLEPLDDSDYDTTTETTTIIKTNNSKMSATIRLVCGHRWHLQCLREQLELARPTFAKRLLFSGCRCAKCGTVCEHEALEDYTRTTDRLRHKVHGLLVEQLNNDAASLSYSDNDNSNKAKLSNGNNETNQSLLLAWKKVQTSKDPKTKEQVLREALKKYAFYLCSHCKEPYFGGTVECSDEMVEEESSSDTEPRLCMACTPQIVCHNPLEHLGSIVWKCRYCCQPATHVCYGNVHFCNCCHDRNTQRVQQIQVWKQEERLSRRMGNSKGAKMEPPPPLEPIPCPGKDCTFPKPSLSSSSTGNDDNNNPAVGISNVSTSSSMAEFHSNGSSADCEQVYTCLICQSSGQEQPTRDAPGSDNLLTNTSGQLGLRGWKQLNPRCSWQVEPSDWPLNAETTTNFVSSFAPCLMSQLVDLRRLAAALLLSDHETEPPLFRTHDFAVEVSARYQARTDCPSLFRLEAIAMDQNQQPLQRLRTEALDAPPDHWGRAELVLEHLSLEQVHYVAIVILGKDKRFWEGNYGSKVAGCFIRILWDRDNINRNEALPRNRHRANATIRGIQQQRQPRDQQDNEVRPRQEQQKNWLLFDLILPVLCFAVLAWLAK</sequence>
<accession>A0AAD2G6D3</accession>
<dbReference type="EMBL" id="CAKOGP040002091">
    <property type="protein sequence ID" value="CAJ1961231.1"/>
    <property type="molecule type" value="Genomic_DNA"/>
</dbReference>
<dbReference type="InterPro" id="IPR013083">
    <property type="entry name" value="Znf_RING/FYVE/PHD"/>
</dbReference>
<dbReference type="PANTHER" id="PTHR45943:SF2">
    <property type="entry name" value="RING-TYPE DOMAIN-CONTAINING PROTEIN"/>
    <property type="match status" value="1"/>
</dbReference>
<dbReference type="SMART" id="SM00184">
    <property type="entry name" value="RING"/>
    <property type="match status" value="1"/>
</dbReference>
<dbReference type="GO" id="GO:0005634">
    <property type="term" value="C:nucleus"/>
    <property type="evidence" value="ECO:0007669"/>
    <property type="project" value="TreeGrafter"/>
</dbReference>
<dbReference type="InterPro" id="IPR008979">
    <property type="entry name" value="Galactose-bd-like_sf"/>
</dbReference>
<gene>
    <name evidence="4" type="ORF">CYCCA115_LOCUS19094</name>
</gene>
<feature type="region of interest" description="Disordered" evidence="1">
    <location>
        <begin position="276"/>
        <end position="296"/>
    </location>
</feature>
<keyword evidence="5" id="KW-1185">Reference proteome</keyword>
<keyword evidence="2" id="KW-0472">Membrane</keyword>
<name>A0AAD2G6D3_9STRA</name>
<dbReference type="GO" id="GO:0005886">
    <property type="term" value="C:plasma membrane"/>
    <property type="evidence" value="ECO:0007669"/>
    <property type="project" value="TreeGrafter"/>
</dbReference>
<dbReference type="GO" id="GO:0061630">
    <property type="term" value="F:ubiquitin protein ligase activity"/>
    <property type="evidence" value="ECO:0007669"/>
    <property type="project" value="TreeGrafter"/>
</dbReference>
<proteinExistence type="predicted"/>
<dbReference type="PROSITE" id="PS51114">
    <property type="entry name" value="FBA"/>
    <property type="match status" value="1"/>
</dbReference>
<dbReference type="SUPFAM" id="SSF49785">
    <property type="entry name" value="Galactose-binding domain-like"/>
    <property type="match status" value="1"/>
</dbReference>
<feature type="domain" description="FBA" evidence="3">
    <location>
        <begin position="368"/>
        <end position="550"/>
    </location>
</feature>
<dbReference type="SUPFAM" id="SSF57850">
    <property type="entry name" value="RING/U-box"/>
    <property type="match status" value="1"/>
</dbReference>
<dbReference type="InterPro" id="IPR001841">
    <property type="entry name" value="Znf_RING"/>
</dbReference>
<dbReference type="Pfam" id="PF04300">
    <property type="entry name" value="FBA"/>
    <property type="match status" value="1"/>
</dbReference>
<protein>
    <recommendedName>
        <fullName evidence="3">FBA domain-containing protein</fullName>
    </recommendedName>
</protein>
<keyword evidence="2" id="KW-1133">Transmembrane helix</keyword>
<dbReference type="Proteomes" id="UP001295423">
    <property type="component" value="Unassembled WGS sequence"/>
</dbReference>
<evidence type="ECO:0000259" key="3">
    <source>
        <dbReference type="PROSITE" id="PS51114"/>
    </source>
</evidence>
<evidence type="ECO:0000256" key="2">
    <source>
        <dbReference type="SAM" id="Phobius"/>
    </source>
</evidence>
<evidence type="ECO:0000256" key="1">
    <source>
        <dbReference type="SAM" id="MobiDB-lite"/>
    </source>
</evidence>
<evidence type="ECO:0000313" key="4">
    <source>
        <dbReference type="EMBL" id="CAJ1961231.1"/>
    </source>
</evidence>
<dbReference type="AlphaFoldDB" id="A0AAD2G6D3"/>
<feature type="compositionally biased region" description="Basic and acidic residues" evidence="1">
    <location>
        <begin position="580"/>
        <end position="590"/>
    </location>
</feature>
<reference evidence="4" key="1">
    <citation type="submission" date="2023-08" db="EMBL/GenBank/DDBJ databases">
        <authorList>
            <person name="Audoor S."/>
            <person name="Bilcke G."/>
        </authorList>
    </citation>
    <scope>NUCLEOTIDE SEQUENCE</scope>
</reference>
<feature type="region of interest" description="Disordered" evidence="1">
    <location>
        <begin position="566"/>
        <end position="590"/>
    </location>
</feature>
<dbReference type="PANTHER" id="PTHR45943">
    <property type="entry name" value="E3 UBIQUITIN-PROTEIN LIGASE MYCBP2"/>
    <property type="match status" value="1"/>
</dbReference>
<dbReference type="Gene3D" id="3.30.40.10">
    <property type="entry name" value="Zinc/RING finger domain, C3HC4 (zinc finger)"/>
    <property type="match status" value="1"/>
</dbReference>
<comment type="caution">
    <text evidence="4">The sequence shown here is derived from an EMBL/GenBank/DDBJ whole genome shotgun (WGS) entry which is preliminary data.</text>
</comment>
<dbReference type="SMART" id="SM01198">
    <property type="entry name" value="FBA"/>
    <property type="match status" value="1"/>
</dbReference>
<dbReference type="InterPro" id="IPR007397">
    <property type="entry name" value="F-box-assoc_dom"/>
</dbReference>